<dbReference type="Proteomes" id="UP000235114">
    <property type="component" value="Unassembled WGS sequence"/>
</dbReference>
<evidence type="ECO:0008006" key="5">
    <source>
        <dbReference type="Google" id="ProtNLM"/>
    </source>
</evidence>
<dbReference type="OrthoDB" id="2427603at2"/>
<gene>
    <name evidence="1" type="ORF">CU635_17060</name>
    <name evidence="2" type="ORF">CVD25_08310</name>
</gene>
<comment type="caution">
    <text evidence="1">The sequence shown here is derived from an EMBL/GenBank/DDBJ whole genome shotgun (WGS) entry which is preliminary data.</text>
</comment>
<evidence type="ECO:0000313" key="4">
    <source>
        <dbReference type="Proteomes" id="UP000235114"/>
    </source>
</evidence>
<sequence length="141" mass="15302">MKKLILLLLIVGGLGTAGFLGYNAFMGMASDKVMEQVANSISEEDVNQLVQDPSIQQLIGENADLANIDTSNLPFSTKEEALKTITKEFSVKEITDITSTISDGITADEQTELLETVQSRLTEEELAALKIIAVKEALKNQ</sequence>
<evidence type="ECO:0000313" key="1">
    <source>
        <dbReference type="EMBL" id="PLR80761.1"/>
    </source>
</evidence>
<dbReference type="RefSeq" id="WP_101578588.1">
    <property type="nucleotide sequence ID" value="NZ_PGVA01000044.1"/>
</dbReference>
<dbReference type="EMBL" id="PGVA01000044">
    <property type="protein sequence ID" value="PLR80761.1"/>
    <property type="molecule type" value="Genomic_DNA"/>
</dbReference>
<proteinExistence type="predicted"/>
<dbReference type="Proteomes" id="UP000234951">
    <property type="component" value="Unassembled WGS sequence"/>
</dbReference>
<dbReference type="EMBL" id="PGVD01000022">
    <property type="protein sequence ID" value="PLR98361.1"/>
    <property type="molecule type" value="Genomic_DNA"/>
</dbReference>
<evidence type="ECO:0000313" key="2">
    <source>
        <dbReference type="EMBL" id="PLR98361.1"/>
    </source>
</evidence>
<name>A0A2N5GIJ5_9BACI</name>
<reference evidence="2 4" key="2">
    <citation type="submission" date="2017-12" db="EMBL/GenBank/DDBJ databases">
        <title>Comparative Functional Genomics of Dry Heat Resistant strains isolated from the Viking Spacecraft.</title>
        <authorList>
            <person name="Seuylemezian A."/>
            <person name="Cooper K."/>
            <person name="Vaishampayan P."/>
        </authorList>
    </citation>
    <scope>NUCLEOTIDE SEQUENCE [LARGE SCALE GENOMIC DNA]</scope>
    <source>
        <strain evidence="2 4">ATCC 29669</strain>
    </source>
</reference>
<dbReference type="AlphaFoldDB" id="A0A2N5GIJ5"/>
<accession>A0A2N5GIJ5</accession>
<protein>
    <recommendedName>
        <fullName evidence="5">Phenylalanyl-tRNA synthetase subunit beta</fullName>
    </recommendedName>
</protein>
<keyword evidence="4" id="KW-1185">Reference proteome</keyword>
<evidence type="ECO:0000313" key="3">
    <source>
        <dbReference type="Proteomes" id="UP000234951"/>
    </source>
</evidence>
<reference evidence="1 3" key="1">
    <citation type="submission" date="2017-11" db="EMBL/GenBank/DDBJ databases">
        <title>Comparitive Functional Genomics of Dry Heat Resistant strains isolated from the Viking Spacecraft.</title>
        <authorList>
            <person name="Seuylemezian A."/>
            <person name="Cooper K."/>
            <person name="Vaishampayan P."/>
        </authorList>
    </citation>
    <scope>NUCLEOTIDE SEQUENCE [LARGE SCALE GENOMIC DNA]</scope>
    <source>
        <strain evidence="1 3">M4.6</strain>
    </source>
</reference>
<organism evidence="1 3">
    <name type="scientific">Bacillus canaveralius</name>
    <dbReference type="NCBI Taxonomy" id="1403243"/>
    <lineage>
        <taxon>Bacteria</taxon>
        <taxon>Bacillati</taxon>
        <taxon>Bacillota</taxon>
        <taxon>Bacilli</taxon>
        <taxon>Bacillales</taxon>
        <taxon>Bacillaceae</taxon>
        <taxon>Bacillus</taxon>
    </lineage>
</organism>